<dbReference type="SUPFAM" id="SSF54928">
    <property type="entry name" value="RNA-binding domain, RBD"/>
    <property type="match status" value="1"/>
</dbReference>
<evidence type="ECO:0000313" key="5">
    <source>
        <dbReference type="Proteomes" id="UP000000305"/>
    </source>
</evidence>
<dbReference type="Gene3D" id="3.30.70.330">
    <property type="match status" value="1"/>
</dbReference>
<dbReference type="eggNOG" id="KOG0117">
    <property type="taxonomic scope" value="Eukaryota"/>
</dbReference>
<gene>
    <name evidence="4" type="ORF">DAPPUDRAFT_61752</name>
</gene>
<evidence type="ECO:0000259" key="3">
    <source>
        <dbReference type="PROSITE" id="PS50102"/>
    </source>
</evidence>
<dbReference type="Pfam" id="PF00076">
    <property type="entry name" value="RRM_1"/>
    <property type="match status" value="1"/>
</dbReference>
<dbReference type="EMBL" id="GL732627">
    <property type="protein sequence ID" value="EFX69986.1"/>
    <property type="molecule type" value="Genomic_DNA"/>
</dbReference>
<dbReference type="GO" id="GO:0003723">
    <property type="term" value="F:RNA binding"/>
    <property type="evidence" value="ECO:0007669"/>
    <property type="project" value="UniProtKB-UniRule"/>
</dbReference>
<dbReference type="PANTHER" id="PTHR21245">
    <property type="entry name" value="HETEROGENEOUS NUCLEAR RIBONUCLEOPROTEIN"/>
    <property type="match status" value="1"/>
</dbReference>
<protein>
    <recommendedName>
        <fullName evidence="3">RRM domain-containing protein</fullName>
    </recommendedName>
</protein>
<dbReference type="KEGG" id="dpx:DAPPUDRAFT_61752"/>
<proteinExistence type="predicted"/>
<dbReference type="Proteomes" id="UP000000305">
    <property type="component" value="Unassembled WGS sequence"/>
</dbReference>
<dbReference type="OMA" id="VAYTCRE"/>
<keyword evidence="5" id="KW-1185">Reference proteome</keyword>
<dbReference type="InterPro" id="IPR035979">
    <property type="entry name" value="RBD_domain_sf"/>
</dbReference>
<dbReference type="InterPro" id="IPR012677">
    <property type="entry name" value="Nucleotide-bd_a/b_plait_sf"/>
</dbReference>
<organism evidence="4 5">
    <name type="scientific">Daphnia pulex</name>
    <name type="common">Water flea</name>
    <dbReference type="NCBI Taxonomy" id="6669"/>
    <lineage>
        <taxon>Eukaryota</taxon>
        <taxon>Metazoa</taxon>
        <taxon>Ecdysozoa</taxon>
        <taxon>Arthropoda</taxon>
        <taxon>Crustacea</taxon>
        <taxon>Branchiopoda</taxon>
        <taxon>Diplostraca</taxon>
        <taxon>Cladocera</taxon>
        <taxon>Anomopoda</taxon>
        <taxon>Daphniidae</taxon>
        <taxon>Daphnia</taxon>
    </lineage>
</organism>
<reference evidence="4 5" key="1">
    <citation type="journal article" date="2011" name="Science">
        <title>The ecoresponsive genome of Daphnia pulex.</title>
        <authorList>
            <person name="Colbourne J.K."/>
            <person name="Pfrender M.E."/>
            <person name="Gilbert D."/>
            <person name="Thomas W.K."/>
            <person name="Tucker A."/>
            <person name="Oakley T.H."/>
            <person name="Tokishita S."/>
            <person name="Aerts A."/>
            <person name="Arnold G.J."/>
            <person name="Basu M.K."/>
            <person name="Bauer D.J."/>
            <person name="Caceres C.E."/>
            <person name="Carmel L."/>
            <person name="Casola C."/>
            <person name="Choi J.H."/>
            <person name="Detter J.C."/>
            <person name="Dong Q."/>
            <person name="Dusheyko S."/>
            <person name="Eads B.D."/>
            <person name="Frohlich T."/>
            <person name="Geiler-Samerotte K.A."/>
            <person name="Gerlach D."/>
            <person name="Hatcher P."/>
            <person name="Jogdeo S."/>
            <person name="Krijgsveld J."/>
            <person name="Kriventseva E.V."/>
            <person name="Kultz D."/>
            <person name="Laforsch C."/>
            <person name="Lindquist E."/>
            <person name="Lopez J."/>
            <person name="Manak J.R."/>
            <person name="Muller J."/>
            <person name="Pangilinan J."/>
            <person name="Patwardhan R.P."/>
            <person name="Pitluck S."/>
            <person name="Pritham E.J."/>
            <person name="Rechtsteiner A."/>
            <person name="Rho M."/>
            <person name="Rogozin I.B."/>
            <person name="Sakarya O."/>
            <person name="Salamov A."/>
            <person name="Schaack S."/>
            <person name="Shapiro H."/>
            <person name="Shiga Y."/>
            <person name="Skalitzky C."/>
            <person name="Smith Z."/>
            <person name="Souvorov A."/>
            <person name="Sung W."/>
            <person name="Tang Z."/>
            <person name="Tsuchiya D."/>
            <person name="Tu H."/>
            <person name="Vos H."/>
            <person name="Wang M."/>
            <person name="Wolf Y.I."/>
            <person name="Yamagata H."/>
            <person name="Yamada T."/>
            <person name="Ye Y."/>
            <person name="Shaw J.R."/>
            <person name="Andrews J."/>
            <person name="Crease T.J."/>
            <person name="Tang H."/>
            <person name="Lucas S.M."/>
            <person name="Robertson H.M."/>
            <person name="Bork P."/>
            <person name="Koonin E.V."/>
            <person name="Zdobnov E.M."/>
            <person name="Grigoriev I.V."/>
            <person name="Lynch M."/>
            <person name="Boore J.L."/>
        </authorList>
    </citation>
    <scope>NUCLEOTIDE SEQUENCE [LARGE SCALE GENOMIC DNA]</scope>
</reference>
<sequence>MIYSYVVHIEPKERRVGGPPLNWKGPRPSSDCEVFVGNLPLDVLEDDLMPLFQDIGYMWSFRLPMIPSTNLNRGYAFIQFTAKGTGGGEHTGY</sequence>
<feature type="domain" description="RRM" evidence="3">
    <location>
        <begin position="32"/>
        <end position="80"/>
    </location>
</feature>
<dbReference type="InterPro" id="IPR000504">
    <property type="entry name" value="RRM_dom"/>
</dbReference>
<keyword evidence="1 2" id="KW-0694">RNA-binding</keyword>
<name>E9HE59_DAPPU</name>
<accession>E9HE59</accession>
<dbReference type="InParanoid" id="E9HE59"/>
<dbReference type="AlphaFoldDB" id="E9HE59"/>
<evidence type="ECO:0000256" key="1">
    <source>
        <dbReference type="ARBA" id="ARBA00022884"/>
    </source>
</evidence>
<dbReference type="PhylomeDB" id="E9HE59"/>
<dbReference type="STRING" id="6669.E9HE59"/>
<dbReference type="PROSITE" id="PS50102">
    <property type="entry name" value="RRM"/>
    <property type="match status" value="1"/>
</dbReference>
<evidence type="ECO:0000256" key="2">
    <source>
        <dbReference type="PROSITE-ProRule" id="PRU00176"/>
    </source>
</evidence>
<evidence type="ECO:0000313" key="4">
    <source>
        <dbReference type="EMBL" id="EFX69986.1"/>
    </source>
</evidence>
<dbReference type="HOGENOM" id="CLU_2401843_0_0_1"/>
<dbReference type="OrthoDB" id="3800936at2759"/>